<accession>A0A376GZM9</accession>
<keyword evidence="3" id="KW-0808">Transferase</keyword>
<gene>
    <name evidence="3" type="primary">hyaD</name>
    <name evidence="3" type="ORF">NCTC12360_01287</name>
    <name evidence="2" type="ORF">P7E30_04630</name>
</gene>
<evidence type="ECO:0000313" key="2">
    <source>
        <dbReference type="EMBL" id="MDT2689498.1"/>
    </source>
</evidence>
<keyword evidence="4" id="KW-1185">Reference proteome</keyword>
<dbReference type="Proteomes" id="UP000254807">
    <property type="component" value="Unassembled WGS sequence"/>
</dbReference>
<dbReference type="RefSeq" id="WP_060814649.1">
    <property type="nucleotide sequence ID" value="NZ_JARPZN010000002.1"/>
</dbReference>
<dbReference type="CDD" id="cd04196">
    <property type="entry name" value="GT_2_like_d"/>
    <property type="match status" value="1"/>
</dbReference>
<reference evidence="2" key="2">
    <citation type="submission" date="2023-03" db="EMBL/GenBank/DDBJ databases">
        <authorList>
            <person name="Shen W."/>
            <person name="Cai J."/>
        </authorList>
    </citation>
    <scope>NUCLEOTIDE SEQUENCE</scope>
    <source>
        <strain evidence="2">K69-2</strain>
    </source>
</reference>
<evidence type="ECO:0000313" key="4">
    <source>
        <dbReference type="Proteomes" id="UP000254807"/>
    </source>
</evidence>
<dbReference type="SUPFAM" id="SSF53448">
    <property type="entry name" value="Nucleotide-diphospho-sugar transferases"/>
    <property type="match status" value="1"/>
</dbReference>
<name>A0A376GZM9_ENTGA</name>
<dbReference type="EMBL" id="JARPZN010000002">
    <property type="protein sequence ID" value="MDT2689498.1"/>
    <property type="molecule type" value="Genomic_DNA"/>
</dbReference>
<dbReference type="InterPro" id="IPR001173">
    <property type="entry name" value="Glyco_trans_2-like"/>
</dbReference>
<dbReference type="Gene3D" id="3.90.550.10">
    <property type="entry name" value="Spore Coat Polysaccharide Biosynthesis Protein SpsA, Chain A"/>
    <property type="match status" value="1"/>
</dbReference>
<keyword evidence="3" id="KW-0328">Glycosyltransferase</keyword>
<evidence type="ECO:0000313" key="3">
    <source>
        <dbReference type="EMBL" id="STD82850.1"/>
    </source>
</evidence>
<dbReference type="PANTHER" id="PTHR22916">
    <property type="entry name" value="GLYCOSYLTRANSFERASE"/>
    <property type="match status" value="1"/>
</dbReference>
<dbReference type="PANTHER" id="PTHR22916:SF3">
    <property type="entry name" value="UDP-GLCNAC:BETAGAL BETA-1,3-N-ACETYLGLUCOSAMINYLTRANSFERASE-LIKE PROTEIN 1"/>
    <property type="match status" value="1"/>
</dbReference>
<dbReference type="Pfam" id="PF00535">
    <property type="entry name" value="Glycos_transf_2"/>
    <property type="match status" value="1"/>
</dbReference>
<dbReference type="AlphaFoldDB" id="A0A376GZM9"/>
<dbReference type="OrthoDB" id="9802649at2"/>
<dbReference type="EMBL" id="UFYW01000001">
    <property type="protein sequence ID" value="STD82850.1"/>
    <property type="molecule type" value="Genomic_DNA"/>
</dbReference>
<dbReference type="GO" id="GO:0050501">
    <property type="term" value="F:hyaluronan synthase activity"/>
    <property type="evidence" value="ECO:0007669"/>
    <property type="project" value="UniProtKB-EC"/>
</dbReference>
<dbReference type="EC" id="2.4.1.212" evidence="3"/>
<reference evidence="3 4" key="1">
    <citation type="submission" date="2018-06" db="EMBL/GenBank/DDBJ databases">
        <authorList>
            <consortium name="Pathogen Informatics"/>
            <person name="Doyle S."/>
        </authorList>
    </citation>
    <scope>NUCLEOTIDE SEQUENCE [LARGE SCALE GENOMIC DNA]</scope>
    <source>
        <strain evidence="3 4">NCTC12360</strain>
    </source>
</reference>
<dbReference type="Proteomes" id="UP001183682">
    <property type="component" value="Unassembled WGS sequence"/>
</dbReference>
<protein>
    <submittedName>
        <fullName evidence="3">Alpha-L-Rha alpha-1,3-L-rhamnosyltransferase</fullName>
        <ecNumber evidence="3">2.4.1.212</ecNumber>
    </submittedName>
    <submittedName>
        <fullName evidence="2">Glycosyltransferase family 2 protein</fullName>
    </submittedName>
</protein>
<evidence type="ECO:0000259" key="1">
    <source>
        <dbReference type="Pfam" id="PF00535"/>
    </source>
</evidence>
<dbReference type="InterPro" id="IPR029044">
    <property type="entry name" value="Nucleotide-diphossugar_trans"/>
</dbReference>
<sequence length="234" mass="26914">MISVCVATYNGEKYLKEQLDSILQQLSETDELIISDDRSCDNTKKILESFHTDKRIKIIDGPQKGVIKNFENAILHAKGDIIFLADQDDVWFPNKVAQTKKIFEEDKNSLVVISDLVIVDKDLVPVEDSYFAYRNVQTGFFKNILKNKYIGAGMAFRKELKSAILPFPKAIPMHDMWIGVMAGNRVKLLHEPLTLYRRHGENTSEISTTASFKQQFRWRWALISSIVKRKIFGK</sequence>
<organism evidence="3 4">
    <name type="scientific">Enterococcus gallinarum</name>
    <dbReference type="NCBI Taxonomy" id="1353"/>
    <lineage>
        <taxon>Bacteria</taxon>
        <taxon>Bacillati</taxon>
        <taxon>Bacillota</taxon>
        <taxon>Bacilli</taxon>
        <taxon>Lactobacillales</taxon>
        <taxon>Enterococcaceae</taxon>
        <taxon>Enterococcus</taxon>
    </lineage>
</organism>
<feature type="domain" description="Glycosyltransferase 2-like" evidence="1">
    <location>
        <begin position="3"/>
        <end position="158"/>
    </location>
</feature>
<proteinExistence type="predicted"/>